<organism evidence="9 10">
    <name type="scientific">Lichtheimia ornata</name>
    <dbReference type="NCBI Taxonomy" id="688661"/>
    <lineage>
        <taxon>Eukaryota</taxon>
        <taxon>Fungi</taxon>
        <taxon>Fungi incertae sedis</taxon>
        <taxon>Mucoromycota</taxon>
        <taxon>Mucoromycotina</taxon>
        <taxon>Mucoromycetes</taxon>
        <taxon>Mucorales</taxon>
        <taxon>Lichtheimiaceae</taxon>
        <taxon>Lichtheimia</taxon>
    </lineage>
</organism>
<evidence type="ECO:0000256" key="5">
    <source>
        <dbReference type="ARBA" id="ARBA00022824"/>
    </source>
</evidence>
<comment type="similarity">
    <text evidence="2">Belongs to the ERF4 family.</text>
</comment>
<evidence type="ECO:0000256" key="3">
    <source>
        <dbReference type="ARBA" id="ARBA00011396"/>
    </source>
</evidence>
<reference evidence="9 10" key="1">
    <citation type="submission" date="2023-03" db="EMBL/GenBank/DDBJ databases">
        <title>Genome sequence of Lichtheimia ornata CBS 291.66.</title>
        <authorList>
            <person name="Mohabir J.T."/>
            <person name="Shea T.P."/>
            <person name="Kurbessoian T."/>
            <person name="Berby B."/>
            <person name="Fontaine J."/>
            <person name="Livny J."/>
            <person name="Gnirke A."/>
            <person name="Stajich J.E."/>
            <person name="Cuomo C.A."/>
        </authorList>
    </citation>
    <scope>NUCLEOTIDE SEQUENCE [LARGE SCALE GENOMIC DNA]</scope>
    <source>
        <strain evidence="9">CBS 291.66</strain>
    </source>
</reference>
<sequence length="261" mass="29922">MAQQIPSTISSEPLGTTTRRRRHSWSILVVTTAGGDNDGDGSNFMKYKSSIIHHRKTISFDTTPLLRYHLAHQCLDPAIASNNSSNNPCLTKPECFQQNAMATRSSMSPSFASFPPNNNNIGNQAVDHYSIDITRRIPQRAIRVERDYTRGDGITQFSTAYPPQLAGKITIEQFQHTIQGINKLLMDAERVSWLTVFDNIMEILTIYTWPIFFSNHYQRCIRRVLQFIESENENLYHQHGLSISNPVRFAFLFLEFKVYDD</sequence>
<name>A0AAD7USR9_9FUNG</name>
<keyword evidence="10" id="KW-1185">Reference proteome</keyword>
<dbReference type="Proteomes" id="UP001234581">
    <property type="component" value="Unassembled WGS sequence"/>
</dbReference>
<accession>A0AAD7USR9</accession>
<evidence type="ECO:0000256" key="1">
    <source>
        <dbReference type="ARBA" id="ARBA00004406"/>
    </source>
</evidence>
<dbReference type="PANTHER" id="PTHR13254">
    <property type="entry name" value="GOLGI AUTOANTIGEN, GOLGIN SUBFAMILY A, 7"/>
    <property type="match status" value="1"/>
</dbReference>
<feature type="region of interest" description="Disordered" evidence="7">
    <location>
        <begin position="1"/>
        <end position="20"/>
    </location>
</feature>
<keyword evidence="5" id="KW-0256">Endoplasmic reticulum</keyword>
<dbReference type="GO" id="GO:0031211">
    <property type="term" value="C:endoplasmic reticulum palmitoyltransferase complex"/>
    <property type="evidence" value="ECO:0007669"/>
    <property type="project" value="TreeGrafter"/>
</dbReference>
<dbReference type="Pfam" id="PF10256">
    <property type="entry name" value="Erf4"/>
    <property type="match status" value="1"/>
</dbReference>
<dbReference type="RefSeq" id="XP_058337747.1">
    <property type="nucleotide sequence ID" value="XM_058491472.1"/>
</dbReference>
<comment type="subcellular location">
    <subcellularLocation>
        <location evidence="1">Endoplasmic reticulum membrane</location>
        <topology evidence="1">Peripheral membrane protein</topology>
    </subcellularLocation>
</comment>
<dbReference type="GO" id="GO:0005789">
    <property type="term" value="C:endoplasmic reticulum membrane"/>
    <property type="evidence" value="ECO:0007669"/>
    <property type="project" value="UniProtKB-SubCell"/>
</dbReference>
<protein>
    <recommendedName>
        <fullName evidence="4">Ras modification protein ERF4</fullName>
    </recommendedName>
</protein>
<keyword evidence="6" id="KW-0472">Membrane</keyword>
<dbReference type="InterPro" id="IPR019383">
    <property type="entry name" value="Golgin_A_7/ERF4"/>
</dbReference>
<dbReference type="GeneID" id="83218907"/>
<evidence type="ECO:0000313" key="10">
    <source>
        <dbReference type="Proteomes" id="UP001234581"/>
    </source>
</evidence>
<evidence type="ECO:0000259" key="8">
    <source>
        <dbReference type="Pfam" id="PF10256"/>
    </source>
</evidence>
<feature type="domain" description="Golgin subfamily A member 7/ERF4" evidence="8">
    <location>
        <begin position="142"/>
        <end position="255"/>
    </location>
</feature>
<gene>
    <name evidence="9" type="ORF">O0I10_011507</name>
</gene>
<feature type="compositionally biased region" description="Polar residues" evidence="7">
    <location>
        <begin position="1"/>
        <end position="17"/>
    </location>
</feature>
<evidence type="ECO:0000256" key="7">
    <source>
        <dbReference type="SAM" id="MobiDB-lite"/>
    </source>
</evidence>
<dbReference type="AlphaFoldDB" id="A0AAD7USR9"/>
<dbReference type="InterPro" id="IPR051371">
    <property type="entry name" value="Ras_palmitoyltransferase"/>
</dbReference>
<dbReference type="PANTHER" id="PTHR13254:SF0">
    <property type="entry name" value="GOLGIN SUBFAMILY A MEMBER 7_ERF4 DOMAIN-CONTAINING PROTEIN"/>
    <property type="match status" value="1"/>
</dbReference>
<comment type="caution">
    <text evidence="9">The sequence shown here is derived from an EMBL/GenBank/DDBJ whole genome shotgun (WGS) entry which is preliminary data.</text>
</comment>
<dbReference type="GO" id="GO:0006612">
    <property type="term" value="P:protein targeting to membrane"/>
    <property type="evidence" value="ECO:0007669"/>
    <property type="project" value="TreeGrafter"/>
</dbReference>
<comment type="subunit">
    <text evidence="3">Interacts with ERF2.</text>
</comment>
<proteinExistence type="inferred from homology"/>
<evidence type="ECO:0000256" key="6">
    <source>
        <dbReference type="ARBA" id="ARBA00023136"/>
    </source>
</evidence>
<evidence type="ECO:0000256" key="2">
    <source>
        <dbReference type="ARBA" id="ARBA00007732"/>
    </source>
</evidence>
<evidence type="ECO:0000313" key="9">
    <source>
        <dbReference type="EMBL" id="KAJ8652833.1"/>
    </source>
</evidence>
<evidence type="ECO:0000256" key="4">
    <source>
        <dbReference type="ARBA" id="ARBA00018463"/>
    </source>
</evidence>
<dbReference type="EMBL" id="JARTCD010000092">
    <property type="protein sequence ID" value="KAJ8652833.1"/>
    <property type="molecule type" value="Genomic_DNA"/>
</dbReference>